<dbReference type="OrthoDB" id="7777654at2759"/>
<accession>A0A8E2EV00</accession>
<dbReference type="EMBL" id="KV750314">
    <property type="protein sequence ID" value="OCL05350.1"/>
    <property type="molecule type" value="Genomic_DNA"/>
</dbReference>
<proteinExistence type="predicted"/>
<keyword evidence="3" id="KW-1185">Reference proteome</keyword>
<dbReference type="SUPFAM" id="SSF54373">
    <property type="entry name" value="FAD-linked reductases, C-terminal domain"/>
    <property type="match status" value="1"/>
</dbReference>
<dbReference type="Gene3D" id="3.90.660.10">
    <property type="match status" value="1"/>
</dbReference>
<protein>
    <recommendedName>
        <fullName evidence="1">Amine oxidase domain-containing protein</fullName>
    </recommendedName>
</protein>
<organism evidence="2 3">
    <name type="scientific">Glonium stellatum</name>
    <dbReference type="NCBI Taxonomy" id="574774"/>
    <lineage>
        <taxon>Eukaryota</taxon>
        <taxon>Fungi</taxon>
        <taxon>Dikarya</taxon>
        <taxon>Ascomycota</taxon>
        <taxon>Pezizomycotina</taxon>
        <taxon>Dothideomycetes</taxon>
        <taxon>Pleosporomycetidae</taxon>
        <taxon>Gloniales</taxon>
        <taxon>Gloniaceae</taxon>
        <taxon>Glonium</taxon>
    </lineage>
</organism>
<dbReference type="InterPro" id="IPR002937">
    <property type="entry name" value="Amino_oxidase"/>
</dbReference>
<dbReference type="GO" id="GO:0016491">
    <property type="term" value="F:oxidoreductase activity"/>
    <property type="evidence" value="ECO:0007669"/>
    <property type="project" value="InterPro"/>
</dbReference>
<evidence type="ECO:0000313" key="3">
    <source>
        <dbReference type="Proteomes" id="UP000250140"/>
    </source>
</evidence>
<dbReference type="InterPro" id="IPR036188">
    <property type="entry name" value="FAD/NAD-bd_sf"/>
</dbReference>
<sequence>MDFDEKEWMTIDQGMSRLPQAMAYLVGYNNITFGARVTAIEVTSSNKIGITALSYNGSVNPLFDRIILAIPLAALGMIADCPRWSVNKEVAIRSMHFEALYKMGMRFKTRFWERVKPKASEGGQSTTDLPIRWIVFPSNGIGEDGPGVLLVYACSLVVVYAPRTSSLAIRCIATMYEDQWDGDKKIDVYDLLIETSDAVWSASTATGDATFLPGQFRARFDVARQREGDIYFAGEHISYHHT</sequence>
<gene>
    <name evidence="2" type="ORF">AOQ84DRAFT_366717</name>
</gene>
<name>A0A8E2EV00_9PEZI</name>
<dbReference type="Proteomes" id="UP000250140">
    <property type="component" value="Unassembled WGS sequence"/>
</dbReference>
<feature type="domain" description="Amine oxidase" evidence="1">
    <location>
        <begin position="7"/>
        <end position="241"/>
    </location>
</feature>
<dbReference type="Pfam" id="PF01593">
    <property type="entry name" value="Amino_oxidase"/>
    <property type="match status" value="1"/>
</dbReference>
<reference evidence="2 3" key="1">
    <citation type="journal article" date="2016" name="Nat. Commun.">
        <title>Ectomycorrhizal ecology is imprinted in the genome of the dominant symbiotic fungus Cenococcum geophilum.</title>
        <authorList>
            <consortium name="DOE Joint Genome Institute"/>
            <person name="Peter M."/>
            <person name="Kohler A."/>
            <person name="Ohm R.A."/>
            <person name="Kuo A."/>
            <person name="Krutzmann J."/>
            <person name="Morin E."/>
            <person name="Arend M."/>
            <person name="Barry K.W."/>
            <person name="Binder M."/>
            <person name="Choi C."/>
            <person name="Clum A."/>
            <person name="Copeland A."/>
            <person name="Grisel N."/>
            <person name="Haridas S."/>
            <person name="Kipfer T."/>
            <person name="LaButti K."/>
            <person name="Lindquist E."/>
            <person name="Lipzen A."/>
            <person name="Maire R."/>
            <person name="Meier B."/>
            <person name="Mihaltcheva S."/>
            <person name="Molinier V."/>
            <person name="Murat C."/>
            <person name="Poggeler S."/>
            <person name="Quandt C.A."/>
            <person name="Sperisen C."/>
            <person name="Tritt A."/>
            <person name="Tisserant E."/>
            <person name="Crous P.W."/>
            <person name="Henrissat B."/>
            <person name="Nehls U."/>
            <person name="Egli S."/>
            <person name="Spatafora J.W."/>
            <person name="Grigoriev I.V."/>
            <person name="Martin F.M."/>
        </authorList>
    </citation>
    <scope>NUCLEOTIDE SEQUENCE [LARGE SCALE GENOMIC DNA]</scope>
    <source>
        <strain evidence="2 3">CBS 207.34</strain>
    </source>
</reference>
<dbReference type="Gene3D" id="3.50.50.60">
    <property type="entry name" value="FAD/NAD(P)-binding domain"/>
    <property type="match status" value="1"/>
</dbReference>
<evidence type="ECO:0000313" key="2">
    <source>
        <dbReference type="EMBL" id="OCL05350.1"/>
    </source>
</evidence>
<dbReference type="AlphaFoldDB" id="A0A8E2EV00"/>
<dbReference type="SUPFAM" id="SSF51905">
    <property type="entry name" value="FAD/NAD(P)-binding domain"/>
    <property type="match status" value="1"/>
</dbReference>
<evidence type="ECO:0000259" key="1">
    <source>
        <dbReference type="Pfam" id="PF01593"/>
    </source>
</evidence>